<evidence type="ECO:0000313" key="2">
    <source>
        <dbReference type="EMBL" id="KAH6598520.1"/>
    </source>
</evidence>
<sequence length="167" mass="18624">MASSPPDHSPLYAPLYPSRSANTHSSTAPDSCNLPTPLSPNWSAATTAVPSLPRPARRRMRERSPDFVEGNYMYPIDNNAPLTPPARNPPNERHTRRIAQAITRQFSSSFKTDQPALALRVLQHIGFEEALRRGFRRSPQLILLVANGQSEISAETLRISFTPLELR</sequence>
<feature type="region of interest" description="Disordered" evidence="1">
    <location>
        <begin position="1"/>
        <end position="92"/>
    </location>
</feature>
<reference evidence="2 3" key="1">
    <citation type="submission" date="2021-02" db="EMBL/GenBank/DDBJ databases">
        <title>Variation within the Batrachochytrium salamandrivorans European outbreak.</title>
        <authorList>
            <person name="Kelly M."/>
            <person name="Pasmans F."/>
            <person name="Shea T.P."/>
            <person name="Munoz J.F."/>
            <person name="Carranza S."/>
            <person name="Cuomo C.A."/>
            <person name="Martel A."/>
        </authorList>
    </citation>
    <scope>NUCLEOTIDE SEQUENCE [LARGE SCALE GENOMIC DNA]</scope>
    <source>
        <strain evidence="2 3">AMFP18/2</strain>
    </source>
</reference>
<accession>A0ABQ8FHZ9</accession>
<name>A0ABQ8FHZ9_9FUNG</name>
<protein>
    <submittedName>
        <fullName evidence="2">Uncharacterized protein</fullName>
    </submittedName>
</protein>
<feature type="compositionally biased region" description="Polar residues" evidence="1">
    <location>
        <begin position="19"/>
        <end position="49"/>
    </location>
</feature>
<comment type="caution">
    <text evidence="2">The sequence shown here is derived from an EMBL/GenBank/DDBJ whole genome shotgun (WGS) entry which is preliminary data.</text>
</comment>
<evidence type="ECO:0000256" key="1">
    <source>
        <dbReference type="SAM" id="MobiDB-lite"/>
    </source>
</evidence>
<evidence type="ECO:0000313" key="3">
    <source>
        <dbReference type="Proteomes" id="UP001648503"/>
    </source>
</evidence>
<dbReference type="Proteomes" id="UP001648503">
    <property type="component" value="Unassembled WGS sequence"/>
</dbReference>
<organism evidence="2 3">
    <name type="scientific">Batrachochytrium salamandrivorans</name>
    <dbReference type="NCBI Taxonomy" id="1357716"/>
    <lineage>
        <taxon>Eukaryota</taxon>
        <taxon>Fungi</taxon>
        <taxon>Fungi incertae sedis</taxon>
        <taxon>Chytridiomycota</taxon>
        <taxon>Chytridiomycota incertae sedis</taxon>
        <taxon>Chytridiomycetes</taxon>
        <taxon>Rhizophydiales</taxon>
        <taxon>Rhizophydiales incertae sedis</taxon>
        <taxon>Batrachochytrium</taxon>
    </lineage>
</organism>
<gene>
    <name evidence="2" type="ORF">BASA50_003559</name>
</gene>
<dbReference type="EMBL" id="JAFCIX010000102">
    <property type="protein sequence ID" value="KAH6598520.1"/>
    <property type="molecule type" value="Genomic_DNA"/>
</dbReference>
<proteinExistence type="predicted"/>
<keyword evidence="3" id="KW-1185">Reference proteome</keyword>